<gene>
    <name evidence="1" type="ORF">KABACHOK_04060</name>
</gene>
<proteinExistence type="predicted"/>
<evidence type="ECO:0000313" key="1">
    <source>
        <dbReference type="EMBL" id="USN14239.1"/>
    </source>
</evidence>
<sequence length="159" mass="17641">MDVFNSLRRVLDKAALQAALKGGLDGTRVELMNEPFTKPPVKKGSEKAAIYASFWFRTGGSRQAELGGRRGFEMTVGIYQFDIMVPEAIGSGPGITIADAIRREMNRREKEVAPDGHLKLLVSNVKTPFTGAKNGYFQIICDGTFHFYHRDPQASDFRA</sequence>
<keyword evidence="2" id="KW-1185">Reference proteome</keyword>
<protein>
    <submittedName>
        <fullName evidence="1">Uncharacterized protein</fullName>
    </submittedName>
</protein>
<reference evidence="1" key="1">
    <citation type="submission" date="2022-05" db="EMBL/GenBank/DDBJ databases">
        <authorList>
            <person name="Friedrich I."/>
            <person name="Poehlein A."/>
            <person name="Schneider D."/>
            <person name="Hertel R."/>
            <person name="Daniel R."/>
        </authorList>
    </citation>
    <scope>NUCLEOTIDE SEQUENCE</scope>
</reference>
<dbReference type="EMBL" id="ON529852">
    <property type="protein sequence ID" value="USN14239.1"/>
    <property type="molecule type" value="Genomic_DNA"/>
</dbReference>
<dbReference type="Proteomes" id="UP001056685">
    <property type="component" value="Segment"/>
</dbReference>
<evidence type="ECO:0000313" key="2">
    <source>
        <dbReference type="Proteomes" id="UP001056685"/>
    </source>
</evidence>
<organism evidence="1 2">
    <name type="scientific">Brevundimonas phage vB_BpoS-Kabachok</name>
    <dbReference type="NCBI Taxonomy" id="2948600"/>
    <lineage>
        <taxon>Viruses</taxon>
        <taxon>Duplodnaviria</taxon>
        <taxon>Heunggongvirae</taxon>
        <taxon>Uroviricota</taxon>
        <taxon>Caudoviricetes</taxon>
        <taxon>Jeanschmidtviridae</taxon>
        <taxon>Marchewkavirus</taxon>
        <taxon>Marchewkavirus kabachok</taxon>
    </lineage>
</organism>
<dbReference type="Gene3D" id="3.30.2000.20">
    <property type="match status" value="1"/>
</dbReference>
<accession>A0A9E7MQJ5</accession>
<name>A0A9E7MQJ5_9CAUD</name>